<dbReference type="Gene3D" id="3.40.50.10910">
    <property type="entry name" value="Amidohydrolase"/>
    <property type="match status" value="1"/>
</dbReference>
<dbReference type="EMBL" id="CDHK01000008">
    <property type="protein sequence ID" value="CEJ60185.1"/>
    <property type="molecule type" value="Genomic_DNA"/>
</dbReference>
<name>A0A0F7TXS4_PENBI</name>
<sequence length="412" mass="44994">MSATLISNARIFDGVSVVSECGHVLIESGRISQISLRKPLPPPADCAIVDASGCTLLPGLIDAHVHVFRDVELLKTAIQYGVTTVLDMHNEREWFKEINAITLQRNDVADVKSCCYGATIKNGWPSAIVRLVSQEENLEDRISKWPGLTDKKSVEEFIAQNKAAGAAFTKLMQEDGHTMVLPFPERPVPTPSLELQKTIVDVSHENGMLTVAHALTNHSTLHVLRAGVDGLAHASIDPINEEIVQAFKKNNAFVIPTLAIHASSSGEEQETRDKFASSLQGAEKEHLQGCLHITSDKFSIKNVYEQVHTLKEAGIDVLCGTDTSSDLAGTRAGLSVHQELWMYVNRCRFTPLEALVSATSKISDRFGFSDRGKIQEGRLADVILVAGDPTESIEALSDIKTVWRNGEAVVKN</sequence>
<dbReference type="Gene3D" id="2.30.40.10">
    <property type="entry name" value="Urease, subunit C, domain 1"/>
    <property type="match status" value="1"/>
</dbReference>
<dbReference type="InterPro" id="IPR006680">
    <property type="entry name" value="Amidohydro-rel"/>
</dbReference>
<dbReference type="OrthoDB" id="5595695at2759"/>
<accession>A0A0F7TXS4</accession>
<dbReference type="PANTHER" id="PTHR43135">
    <property type="entry name" value="ALPHA-D-RIBOSE 1-METHYLPHOSPHONATE 5-TRIPHOSPHATE DIPHOSPHATASE"/>
    <property type="match status" value="1"/>
</dbReference>
<dbReference type="Proteomes" id="UP000042958">
    <property type="component" value="Unassembled WGS sequence"/>
</dbReference>
<evidence type="ECO:0000313" key="2">
    <source>
        <dbReference type="EMBL" id="CEJ60185.1"/>
    </source>
</evidence>
<dbReference type="AlphaFoldDB" id="A0A0F7TXS4"/>
<dbReference type="Gene3D" id="1.20.58.520">
    <property type="entry name" value="Amidohydrolase"/>
    <property type="match status" value="1"/>
</dbReference>
<dbReference type="GO" id="GO:0016810">
    <property type="term" value="F:hydrolase activity, acting on carbon-nitrogen (but not peptide) bonds"/>
    <property type="evidence" value="ECO:0007669"/>
    <property type="project" value="InterPro"/>
</dbReference>
<dbReference type="InterPro" id="IPR051781">
    <property type="entry name" value="Metallo-dep_Hydrolase"/>
</dbReference>
<dbReference type="SUPFAM" id="SSF51556">
    <property type="entry name" value="Metallo-dependent hydrolases"/>
    <property type="match status" value="1"/>
</dbReference>
<gene>
    <name evidence="2" type="ORF">PMG11_08770</name>
</gene>
<organism evidence="2 3">
    <name type="scientific">Penicillium brasilianum</name>
    <dbReference type="NCBI Taxonomy" id="104259"/>
    <lineage>
        <taxon>Eukaryota</taxon>
        <taxon>Fungi</taxon>
        <taxon>Dikarya</taxon>
        <taxon>Ascomycota</taxon>
        <taxon>Pezizomycotina</taxon>
        <taxon>Eurotiomycetes</taxon>
        <taxon>Eurotiomycetidae</taxon>
        <taxon>Eurotiales</taxon>
        <taxon>Aspergillaceae</taxon>
        <taxon>Penicillium</taxon>
    </lineage>
</organism>
<evidence type="ECO:0000259" key="1">
    <source>
        <dbReference type="Pfam" id="PF01979"/>
    </source>
</evidence>
<dbReference type="SUPFAM" id="SSF51338">
    <property type="entry name" value="Composite domain of metallo-dependent hydrolases"/>
    <property type="match status" value="1"/>
</dbReference>
<proteinExistence type="predicted"/>
<dbReference type="PANTHER" id="PTHR43135:SF3">
    <property type="entry name" value="ALPHA-D-RIBOSE 1-METHYLPHOSPHONATE 5-TRIPHOSPHATE DIPHOSPHATASE"/>
    <property type="match status" value="1"/>
</dbReference>
<dbReference type="Gene3D" id="3.30.110.90">
    <property type="entry name" value="Amidohydrolase"/>
    <property type="match status" value="1"/>
</dbReference>
<keyword evidence="3" id="KW-1185">Reference proteome</keyword>
<dbReference type="STRING" id="104259.A0A0F7TXS4"/>
<dbReference type="Pfam" id="PF01979">
    <property type="entry name" value="Amidohydro_1"/>
    <property type="match status" value="1"/>
</dbReference>
<dbReference type="InterPro" id="IPR032466">
    <property type="entry name" value="Metal_Hydrolase"/>
</dbReference>
<reference evidence="3" key="1">
    <citation type="journal article" date="2015" name="Genome Announc.">
        <title>Draft genome sequence of the fungus Penicillium brasilianum MG11.</title>
        <authorList>
            <person name="Horn F."/>
            <person name="Linde J."/>
            <person name="Mattern D.J."/>
            <person name="Walther G."/>
            <person name="Guthke R."/>
            <person name="Brakhage A.A."/>
            <person name="Valiante V."/>
        </authorList>
    </citation>
    <scope>NUCLEOTIDE SEQUENCE [LARGE SCALE GENOMIC DNA]</scope>
    <source>
        <strain evidence="3">MG11</strain>
    </source>
</reference>
<evidence type="ECO:0000313" key="3">
    <source>
        <dbReference type="Proteomes" id="UP000042958"/>
    </source>
</evidence>
<dbReference type="InterPro" id="IPR011059">
    <property type="entry name" value="Metal-dep_hydrolase_composite"/>
</dbReference>
<feature type="domain" description="Amidohydrolase-related" evidence="1">
    <location>
        <begin position="55"/>
        <end position="409"/>
    </location>
</feature>
<protein>
    <recommendedName>
        <fullName evidence="1">Amidohydrolase-related domain-containing protein</fullName>
    </recommendedName>
</protein>